<dbReference type="InterPro" id="IPR041698">
    <property type="entry name" value="Methyltransf_25"/>
</dbReference>
<evidence type="ECO:0000256" key="1">
    <source>
        <dbReference type="ARBA" id="ARBA00022679"/>
    </source>
</evidence>
<reference evidence="5" key="1">
    <citation type="journal article" date="2019" name="Int. J. Syst. Evol. Microbiol.">
        <title>The Global Catalogue of Microorganisms (GCM) 10K type strain sequencing project: providing services to taxonomists for standard genome sequencing and annotation.</title>
        <authorList>
            <consortium name="The Broad Institute Genomics Platform"/>
            <consortium name="The Broad Institute Genome Sequencing Center for Infectious Disease"/>
            <person name="Wu L."/>
            <person name="Ma J."/>
        </authorList>
    </citation>
    <scope>NUCLEOTIDE SEQUENCE [LARGE SCALE GENOMIC DNA]</scope>
    <source>
        <strain evidence="5">CGMCC 1.7064</strain>
    </source>
</reference>
<accession>A0ABQ2M5C2</accession>
<dbReference type="EMBL" id="BMLQ01000006">
    <property type="protein sequence ID" value="GGO47071.1"/>
    <property type="molecule type" value="Genomic_DNA"/>
</dbReference>
<protein>
    <recommendedName>
        <fullName evidence="3">Methyltransferase domain-containing protein</fullName>
    </recommendedName>
</protein>
<keyword evidence="5" id="KW-1185">Reference proteome</keyword>
<dbReference type="RefSeq" id="WP_188806324.1">
    <property type="nucleotide sequence ID" value="NZ_BAAAOU010000009.1"/>
</dbReference>
<feature type="domain" description="Methyltransferase" evidence="3">
    <location>
        <begin position="55"/>
        <end position="146"/>
    </location>
</feature>
<dbReference type="InterPro" id="IPR029063">
    <property type="entry name" value="SAM-dependent_MTases_sf"/>
</dbReference>
<proteinExistence type="predicted"/>
<dbReference type="PANTHER" id="PTHR43861:SF5">
    <property type="entry name" value="BLL5978 PROTEIN"/>
    <property type="match status" value="1"/>
</dbReference>
<comment type="caution">
    <text evidence="4">The sequence shown here is derived from an EMBL/GenBank/DDBJ whole genome shotgun (WGS) entry which is preliminary data.</text>
</comment>
<feature type="compositionally biased region" description="Basic and acidic residues" evidence="2">
    <location>
        <begin position="162"/>
        <end position="184"/>
    </location>
</feature>
<evidence type="ECO:0000256" key="2">
    <source>
        <dbReference type="SAM" id="MobiDB-lite"/>
    </source>
</evidence>
<gene>
    <name evidence="4" type="ORF">GCM10010977_23510</name>
</gene>
<dbReference type="CDD" id="cd02440">
    <property type="entry name" value="AdoMet_MTases"/>
    <property type="match status" value="1"/>
</dbReference>
<dbReference type="Pfam" id="PF13649">
    <property type="entry name" value="Methyltransf_25"/>
    <property type="match status" value="1"/>
</dbReference>
<evidence type="ECO:0000313" key="5">
    <source>
        <dbReference type="Proteomes" id="UP000642509"/>
    </source>
</evidence>
<organism evidence="4 5">
    <name type="scientific">Citricoccus zhacaiensis</name>
    <dbReference type="NCBI Taxonomy" id="489142"/>
    <lineage>
        <taxon>Bacteria</taxon>
        <taxon>Bacillati</taxon>
        <taxon>Actinomycetota</taxon>
        <taxon>Actinomycetes</taxon>
        <taxon>Micrococcales</taxon>
        <taxon>Micrococcaceae</taxon>
        <taxon>Citricoccus</taxon>
    </lineage>
</organism>
<evidence type="ECO:0000259" key="3">
    <source>
        <dbReference type="Pfam" id="PF13649"/>
    </source>
</evidence>
<sequence length="244" mass="26558">MHTEDDPREQHRFDREYWERHWMPDAETGEDARPPVPVSPYLEAEIGHLRPATALDAGCGTGTEALWLAHRGWQVTGADISATALTAASARAETEGMADRVSWTEADLTRWEPGRMWDLVMTHYAHPDSGQLAFYERIASWVAPGGTLLIVGHLHAPHAGHHAHDEHGVDSGHGDHGEQREHGGHAGQAGSGHPEGSTATLAGITGLFSVPGWTVERGYEATRTVETGERSVTLQDVVVRAIRT</sequence>
<dbReference type="PANTHER" id="PTHR43861">
    <property type="entry name" value="TRANS-ACONITATE 2-METHYLTRANSFERASE-RELATED"/>
    <property type="match status" value="1"/>
</dbReference>
<dbReference type="SUPFAM" id="SSF53335">
    <property type="entry name" value="S-adenosyl-L-methionine-dependent methyltransferases"/>
    <property type="match status" value="1"/>
</dbReference>
<dbReference type="Gene3D" id="3.40.50.150">
    <property type="entry name" value="Vaccinia Virus protein VP39"/>
    <property type="match status" value="1"/>
</dbReference>
<dbReference type="Proteomes" id="UP000642509">
    <property type="component" value="Unassembled WGS sequence"/>
</dbReference>
<feature type="region of interest" description="Disordered" evidence="2">
    <location>
        <begin position="159"/>
        <end position="200"/>
    </location>
</feature>
<keyword evidence="1" id="KW-0808">Transferase</keyword>
<evidence type="ECO:0000313" key="4">
    <source>
        <dbReference type="EMBL" id="GGO47071.1"/>
    </source>
</evidence>
<name>A0ABQ2M5C2_9MICC</name>